<proteinExistence type="predicted"/>
<reference evidence="1 2" key="1">
    <citation type="journal article" date="2018" name="IMA Fungus">
        <title>IMA Genome-F 10: Nine draft genome sequences of Claviceps purpurea s.lat., including C. arundinis, C. humidiphila, and C. cf. spartinae, pseudomolecules for the pitch canker pathogen Fusarium circinatum, draft genome of Davidsoniella eucalypti, Grosmannia galeiformis, Quambalaria eucalypti, and Teratosphaeria destructans.</title>
        <authorList>
            <person name="Wingfield B.D."/>
            <person name="Liu M."/>
            <person name="Nguyen H.D."/>
            <person name="Lane F.A."/>
            <person name="Morgan S.W."/>
            <person name="De Vos L."/>
            <person name="Wilken P.M."/>
            <person name="Duong T.A."/>
            <person name="Aylward J."/>
            <person name="Coetzee M.P."/>
            <person name="Dadej K."/>
            <person name="De Beer Z.W."/>
            <person name="Findlay W."/>
            <person name="Havenga M."/>
            <person name="Kolarik M."/>
            <person name="Menzies J.G."/>
            <person name="Naidoo K."/>
            <person name="Pochopski O."/>
            <person name="Shoukouhi P."/>
            <person name="Santana Q.C."/>
            <person name="Seifert K.A."/>
            <person name="Soal N."/>
            <person name="Steenkamp E.T."/>
            <person name="Tatham C.T."/>
            <person name="van der Nest M.A."/>
            <person name="Wingfield M.J."/>
        </authorList>
    </citation>
    <scope>NUCLEOTIDE SEQUENCE [LARGE SCALE GENOMIC DNA]</scope>
    <source>
        <strain evidence="1">CMW44962</strain>
    </source>
</reference>
<evidence type="ECO:0000313" key="2">
    <source>
        <dbReference type="Proteomes" id="UP001138500"/>
    </source>
</evidence>
<gene>
    <name evidence="1" type="ORF">Tdes44962_MAKER05691</name>
</gene>
<sequence length="142" mass="15451">MKIITAKIDHHFDSHGPWTPGMLLSQKNSLLRDQVAAMTLNLANVMASLGLEPTGNGQWVFAKEVNAAFVPSWVATTSADAGDSRPELRPEEVEGLRQAARVHRERRLISFSKPVTGYFGPCGLSLGDYEGEVLLGCSRKDG</sequence>
<reference evidence="1 2" key="2">
    <citation type="journal article" date="2021" name="Curr. Genet.">
        <title>Genetic response to nitrogen starvation in the aggressive Eucalyptus foliar pathogen Teratosphaeria destructans.</title>
        <authorList>
            <person name="Havenga M."/>
            <person name="Wingfield B.D."/>
            <person name="Wingfield M.J."/>
            <person name="Dreyer L.L."/>
            <person name="Roets F."/>
            <person name="Aylward J."/>
        </authorList>
    </citation>
    <scope>NUCLEOTIDE SEQUENCE [LARGE SCALE GENOMIC DNA]</scope>
    <source>
        <strain evidence="1">CMW44962</strain>
    </source>
</reference>
<dbReference type="AlphaFoldDB" id="A0A9W7SJ29"/>
<organism evidence="1 2">
    <name type="scientific">Teratosphaeria destructans</name>
    <dbReference type="NCBI Taxonomy" id="418781"/>
    <lineage>
        <taxon>Eukaryota</taxon>
        <taxon>Fungi</taxon>
        <taxon>Dikarya</taxon>
        <taxon>Ascomycota</taxon>
        <taxon>Pezizomycotina</taxon>
        <taxon>Dothideomycetes</taxon>
        <taxon>Dothideomycetidae</taxon>
        <taxon>Mycosphaerellales</taxon>
        <taxon>Teratosphaeriaceae</taxon>
        <taxon>Teratosphaeria</taxon>
    </lineage>
</organism>
<dbReference type="Proteomes" id="UP001138500">
    <property type="component" value="Unassembled WGS sequence"/>
</dbReference>
<accession>A0A9W7SJ29</accession>
<comment type="caution">
    <text evidence="1">The sequence shown here is derived from an EMBL/GenBank/DDBJ whole genome shotgun (WGS) entry which is preliminary data.</text>
</comment>
<name>A0A9W7SJ29_9PEZI</name>
<dbReference type="EMBL" id="RIBY02002434">
    <property type="protein sequence ID" value="KAH9814254.1"/>
    <property type="molecule type" value="Genomic_DNA"/>
</dbReference>
<dbReference type="OrthoDB" id="10345779at2759"/>
<evidence type="ECO:0000313" key="1">
    <source>
        <dbReference type="EMBL" id="KAH9814254.1"/>
    </source>
</evidence>
<keyword evidence="2" id="KW-1185">Reference proteome</keyword>
<protein>
    <submittedName>
        <fullName evidence="1">Uncharacterized protein</fullName>
    </submittedName>
</protein>